<sequence length="115" mass="12169">MASYIKSKVQQSLSFLLVLVIAFSVFSGVLFLNPSPSYAYSRNLGSVDYSGRNLSRQDFSDANLSGAYLSGARLSGARLSGADLSGARLSGAIADSETIFPDGFDPVDAGVEFRD</sequence>
<keyword evidence="1" id="KW-0812">Transmembrane</keyword>
<comment type="caution">
    <text evidence="2">The sequence shown here is derived from an EMBL/GenBank/DDBJ whole genome shotgun (WGS) entry which is preliminary data.</text>
</comment>
<name>A0ABR8IN57_APHFL</name>
<dbReference type="Gene3D" id="2.160.20.80">
    <property type="entry name" value="E3 ubiquitin-protein ligase SopA"/>
    <property type="match status" value="1"/>
</dbReference>
<protein>
    <submittedName>
        <fullName evidence="2">Pentapeptide repeat-containing protein</fullName>
    </submittedName>
</protein>
<dbReference type="InterPro" id="IPR044213">
    <property type="entry name" value="At2g44920-like"/>
</dbReference>
<organism evidence="2 3">
    <name type="scientific">Aphanizomenon flos-aquae FACHB-1249</name>
    <dbReference type="NCBI Taxonomy" id="2692889"/>
    <lineage>
        <taxon>Bacteria</taxon>
        <taxon>Bacillati</taxon>
        <taxon>Cyanobacteriota</taxon>
        <taxon>Cyanophyceae</taxon>
        <taxon>Nostocales</taxon>
        <taxon>Aphanizomenonaceae</taxon>
        <taxon>Aphanizomenon</taxon>
    </lineage>
</organism>
<keyword evidence="3" id="KW-1185">Reference proteome</keyword>
<evidence type="ECO:0000313" key="2">
    <source>
        <dbReference type="EMBL" id="MBD2684735.1"/>
    </source>
</evidence>
<dbReference type="InterPro" id="IPR001646">
    <property type="entry name" value="5peptide_repeat"/>
</dbReference>
<dbReference type="PANTHER" id="PTHR47200">
    <property type="entry name" value="THYLAKOID LUMENAL 15 KDA PROTEIN 1, CHLOROPLASTIC"/>
    <property type="match status" value="1"/>
</dbReference>
<dbReference type="Pfam" id="PF00805">
    <property type="entry name" value="Pentapeptide"/>
    <property type="match status" value="1"/>
</dbReference>
<feature type="transmembrane region" description="Helical" evidence="1">
    <location>
        <begin position="12"/>
        <end position="32"/>
    </location>
</feature>
<keyword evidence="1" id="KW-0472">Membrane</keyword>
<dbReference type="RefSeq" id="WP_190386789.1">
    <property type="nucleotide sequence ID" value="NZ_JACJTM010000009.1"/>
</dbReference>
<keyword evidence="1" id="KW-1133">Transmembrane helix</keyword>
<gene>
    <name evidence="2" type="ORF">H6G43_05650</name>
</gene>
<evidence type="ECO:0000313" key="3">
    <source>
        <dbReference type="Proteomes" id="UP000660270"/>
    </source>
</evidence>
<dbReference type="GeneID" id="78216814"/>
<proteinExistence type="predicted"/>
<evidence type="ECO:0000256" key="1">
    <source>
        <dbReference type="SAM" id="Phobius"/>
    </source>
</evidence>
<dbReference type="PANTHER" id="PTHR47200:SF2">
    <property type="entry name" value="THYLAKOID LUMENAL 15 KDA PROTEIN 1, CHLOROPLASTIC"/>
    <property type="match status" value="1"/>
</dbReference>
<dbReference type="EMBL" id="JACJTM010000009">
    <property type="protein sequence ID" value="MBD2684735.1"/>
    <property type="molecule type" value="Genomic_DNA"/>
</dbReference>
<reference evidence="2 3" key="1">
    <citation type="journal article" date="2020" name="ISME J.">
        <title>Comparative genomics reveals insights into cyanobacterial evolution and habitat adaptation.</title>
        <authorList>
            <person name="Chen M.Y."/>
            <person name="Teng W.K."/>
            <person name="Zhao L."/>
            <person name="Hu C.X."/>
            <person name="Zhou Y.K."/>
            <person name="Han B.P."/>
            <person name="Song L.R."/>
            <person name="Shu W.S."/>
        </authorList>
    </citation>
    <scope>NUCLEOTIDE SEQUENCE [LARGE SCALE GENOMIC DNA]</scope>
    <source>
        <strain evidence="2 3">FACHB-1249</strain>
    </source>
</reference>
<accession>A0ABR8IN57</accession>
<dbReference type="Proteomes" id="UP000660270">
    <property type="component" value="Unassembled WGS sequence"/>
</dbReference>
<dbReference type="SUPFAM" id="SSF141571">
    <property type="entry name" value="Pentapeptide repeat-like"/>
    <property type="match status" value="1"/>
</dbReference>